<gene>
    <name evidence="1" type="ORF">bas08_0075</name>
</gene>
<dbReference type="EMBL" id="MZ501059">
    <property type="protein sequence ID" value="QXV77450.1"/>
    <property type="molecule type" value="Genomic_DNA"/>
</dbReference>
<dbReference type="Proteomes" id="UP000828851">
    <property type="component" value="Segment"/>
</dbReference>
<sequence>MYTYVLLMVVMGYQSGGALSHEFTGIEACENAAQQMKEKLGRNRDVVYSCVPKNSSLVK</sequence>
<name>A0AAE7VQS2_9CAUD</name>
<accession>A0AAE7VQS2</accession>
<protein>
    <submittedName>
        <fullName evidence="1">Uncharacterized protein</fullName>
    </submittedName>
</protein>
<evidence type="ECO:0000313" key="2">
    <source>
        <dbReference type="Proteomes" id="UP000828851"/>
    </source>
</evidence>
<proteinExistence type="predicted"/>
<organism evidence="1 2">
    <name type="scientific">Escherichia phage DanielBernoulli</name>
    <dbReference type="NCBI Taxonomy" id="2851972"/>
    <lineage>
        <taxon>Viruses</taxon>
        <taxon>Duplodnaviria</taxon>
        <taxon>Heunggongvirae</taxon>
        <taxon>Uroviricota</taxon>
        <taxon>Caudoviricetes</taxon>
        <taxon>Drexlerviridae</taxon>
        <taxon>Tempevirinae</taxon>
        <taxon>Tlsvirus</taxon>
        <taxon>Tlsvirus danielbernouli</taxon>
    </lineage>
</organism>
<reference evidence="1" key="1">
    <citation type="journal article" date="2021" name="PLoS Biol.">
        <title>Systematic exploration of Escherichia coli phage-host interactions with the BASEL phage collection.</title>
        <authorList>
            <person name="Maffei E."/>
            <person name="Shaidullina A."/>
            <person name="Burkolter M."/>
            <person name="Heyer Y."/>
            <person name="Estermann F."/>
            <person name="Druelle V."/>
            <person name="Sauer P."/>
            <person name="Willi L."/>
            <person name="Michaelis S."/>
            <person name="Hilbi H."/>
            <person name="Thaler D.S."/>
            <person name="Harms A."/>
        </authorList>
    </citation>
    <scope>NUCLEOTIDE SEQUENCE</scope>
    <source>
        <strain evidence="1">Bas08</strain>
    </source>
</reference>
<evidence type="ECO:0000313" key="1">
    <source>
        <dbReference type="EMBL" id="QXV77450.1"/>
    </source>
</evidence>
<keyword evidence="2" id="KW-1185">Reference proteome</keyword>